<dbReference type="InterPro" id="IPR036165">
    <property type="entry name" value="YefM-like_sf"/>
</dbReference>
<comment type="similarity">
    <text evidence="1 2">Belongs to the phD/YefM antitoxin family.</text>
</comment>
<proteinExistence type="inferred from homology"/>
<comment type="function">
    <text evidence="2">Antitoxin component of a type II toxin-antitoxin (TA) system.</text>
</comment>
<dbReference type="Proteomes" id="UP000260665">
    <property type="component" value="Unassembled WGS sequence"/>
</dbReference>
<evidence type="ECO:0000256" key="3">
    <source>
        <dbReference type="SAM" id="MobiDB-lite"/>
    </source>
</evidence>
<name>A0A3E1REI0_9BURK</name>
<gene>
    <name evidence="4" type="ORF">DIC66_08005</name>
</gene>
<keyword evidence="5" id="KW-1185">Reference proteome</keyword>
<dbReference type="NCBIfam" id="TIGR01552">
    <property type="entry name" value="phd_fam"/>
    <property type="match status" value="1"/>
</dbReference>
<comment type="caution">
    <text evidence="4">The sequence shown here is derived from an EMBL/GenBank/DDBJ whole genome shotgun (WGS) entry which is preliminary data.</text>
</comment>
<evidence type="ECO:0000313" key="4">
    <source>
        <dbReference type="EMBL" id="RFO97776.1"/>
    </source>
</evidence>
<dbReference type="InterPro" id="IPR006442">
    <property type="entry name" value="Antitoxin_Phd/YefM"/>
</dbReference>
<dbReference type="AlphaFoldDB" id="A0A3E1REI0"/>
<evidence type="ECO:0000256" key="2">
    <source>
        <dbReference type="RuleBase" id="RU362080"/>
    </source>
</evidence>
<sequence>MYIFHVHKRKFMSISIAQTRQQLSALIAAAQQQPQVITNRNKAVAVLVSADYFQHSEAAGKPPAQSFYSQLEQLRQTYAPEDDTGLAGAEAGTRSSAWQRANAFADPS</sequence>
<feature type="region of interest" description="Disordered" evidence="3">
    <location>
        <begin position="81"/>
        <end position="108"/>
    </location>
</feature>
<dbReference type="Pfam" id="PF02604">
    <property type="entry name" value="PhdYeFM_antitox"/>
    <property type="match status" value="1"/>
</dbReference>
<accession>A0A3E1REI0</accession>
<organism evidence="4 5">
    <name type="scientific">Rhodoferax lacus</name>
    <dbReference type="NCBI Taxonomy" id="2184758"/>
    <lineage>
        <taxon>Bacteria</taxon>
        <taxon>Pseudomonadati</taxon>
        <taxon>Pseudomonadota</taxon>
        <taxon>Betaproteobacteria</taxon>
        <taxon>Burkholderiales</taxon>
        <taxon>Comamonadaceae</taxon>
        <taxon>Rhodoferax</taxon>
    </lineage>
</organism>
<dbReference type="EMBL" id="QFZK01000003">
    <property type="protein sequence ID" value="RFO97776.1"/>
    <property type="molecule type" value="Genomic_DNA"/>
</dbReference>
<dbReference type="SUPFAM" id="SSF143120">
    <property type="entry name" value="YefM-like"/>
    <property type="match status" value="1"/>
</dbReference>
<reference evidence="4 5" key="1">
    <citation type="submission" date="2018-05" db="EMBL/GenBank/DDBJ databases">
        <title>Rhodoferax soyangensis sp.nov., isolated from an oligotrophic freshwater lake.</title>
        <authorList>
            <person name="Park M."/>
        </authorList>
    </citation>
    <scope>NUCLEOTIDE SEQUENCE [LARGE SCALE GENOMIC DNA]</scope>
    <source>
        <strain evidence="4 5">IMCC26218</strain>
    </source>
</reference>
<protein>
    <recommendedName>
        <fullName evidence="2">Antitoxin</fullName>
    </recommendedName>
</protein>
<evidence type="ECO:0000256" key="1">
    <source>
        <dbReference type="ARBA" id="ARBA00009981"/>
    </source>
</evidence>
<dbReference type="Gene3D" id="3.40.1620.10">
    <property type="entry name" value="YefM-like domain"/>
    <property type="match status" value="1"/>
</dbReference>
<evidence type="ECO:0000313" key="5">
    <source>
        <dbReference type="Proteomes" id="UP000260665"/>
    </source>
</evidence>